<dbReference type="SMART" id="SM00917">
    <property type="entry name" value="LeuA_dimer"/>
    <property type="match status" value="1"/>
</dbReference>
<evidence type="ECO:0000313" key="14">
    <source>
        <dbReference type="Proteomes" id="UP001240697"/>
    </source>
</evidence>
<name>A0ABY8SXC6_9BURK</name>
<sequence length="560" mass="61265">MLANPSQKYRAHPVVDLPHRQWPSRTLKQAPIWLSTDLRDGNQALFEPMNRERKLRLFQELVRIGFKEIEVGFPSASQTDFDIVRHLIDAQLIPRDVTPMVITQLREDLIATTVRSAAGARRVIVHLYNAIAPAFREIVFGMEVPQIIAMVEHHVSLLKRLTEQYPETEWVLQYSPETFCMAELEVSLAVCNAAIAAWDAGPARPMIVNLPTTVEVTTANVFADQIEWMSRHLARREHIVLSVHPHNDRGTGVACAEQALLAGAQRVEGCLFGNGERSGNLDVVTLALNLYTQGIAPGLDFSDIAAVARIAEECTALPIHPRHPYVGDLVFTAFSGSHQDAIAKGFAAQKSDAPWRVPYLPVDPQDLGRTYDSIVRVNSQSGKGGIAFLLQRDWGIVMPRRMQIEFSAIVQRLADSSETELGSQQIWDLFEATYLQPRAMATGQRYMGHSLFDSAQGQGIELHWGDASDASNGQDGPRQSSRGTGNGPIAATVAALGLPLRIDSYEERSLGQGADASALAIVEAVLPGVPGSRFGVGKHANIITASVLAVINAAARFEEA</sequence>
<dbReference type="EC" id="2.3.3.13" evidence="4 10"/>
<dbReference type="InterPro" id="IPR013785">
    <property type="entry name" value="Aldolase_TIM"/>
</dbReference>
<feature type="binding site" evidence="10">
    <location>
        <position position="40"/>
    </location>
    <ligand>
        <name>Mg(2+)</name>
        <dbReference type="ChEBI" id="CHEBI:18420"/>
    </ligand>
</feature>
<accession>A0ABY8SXC6</accession>
<dbReference type="InterPro" id="IPR000891">
    <property type="entry name" value="PYR_CT"/>
</dbReference>
<keyword evidence="5 10" id="KW-0432">Leucine biosynthesis</keyword>
<keyword evidence="13" id="KW-0012">Acyltransferase</keyword>
<feature type="binding site" evidence="10">
    <location>
        <position position="246"/>
    </location>
    <ligand>
        <name>Mg(2+)</name>
        <dbReference type="ChEBI" id="CHEBI:18420"/>
    </ligand>
</feature>
<evidence type="ECO:0000256" key="1">
    <source>
        <dbReference type="ARBA" id="ARBA00000064"/>
    </source>
</evidence>
<evidence type="ECO:0000256" key="6">
    <source>
        <dbReference type="ARBA" id="ARBA00022605"/>
    </source>
</evidence>
<dbReference type="GO" id="GO:0003852">
    <property type="term" value="F:2-isopropylmalate synthase activity"/>
    <property type="evidence" value="ECO:0007669"/>
    <property type="project" value="UniProtKB-EC"/>
</dbReference>
<keyword evidence="10" id="KW-0963">Cytoplasm</keyword>
<comment type="similarity">
    <text evidence="3 10">Belongs to the alpha-IPM synthase/homocitrate synthase family. LeuA type 2 subfamily.</text>
</comment>
<dbReference type="Pfam" id="PF00682">
    <property type="entry name" value="HMGL-like"/>
    <property type="match status" value="1"/>
</dbReference>
<dbReference type="PROSITE" id="PS50991">
    <property type="entry name" value="PYR_CT"/>
    <property type="match status" value="1"/>
</dbReference>
<evidence type="ECO:0000256" key="9">
    <source>
        <dbReference type="ARBA" id="ARBA00023304"/>
    </source>
</evidence>
<comment type="subunit">
    <text evidence="10">Homodimer.</text>
</comment>
<organism evidence="13 14">
    <name type="scientific">Comamonas resistens</name>
    <dbReference type="NCBI Taxonomy" id="3046670"/>
    <lineage>
        <taxon>Bacteria</taxon>
        <taxon>Pseudomonadati</taxon>
        <taxon>Pseudomonadota</taxon>
        <taxon>Betaproteobacteria</taxon>
        <taxon>Burkholderiales</taxon>
        <taxon>Comamonadaceae</taxon>
        <taxon>Comamonas</taxon>
    </lineage>
</organism>
<dbReference type="HAMAP" id="MF_00572">
    <property type="entry name" value="LeuA_type2"/>
    <property type="match status" value="1"/>
</dbReference>
<feature type="region of interest" description="Regulatory domain" evidence="10">
    <location>
        <begin position="437"/>
        <end position="560"/>
    </location>
</feature>
<evidence type="ECO:0000256" key="2">
    <source>
        <dbReference type="ARBA" id="ARBA00004689"/>
    </source>
</evidence>
<evidence type="ECO:0000256" key="3">
    <source>
        <dbReference type="ARBA" id="ARBA00009767"/>
    </source>
</evidence>
<keyword evidence="7 10" id="KW-0808">Transferase</keyword>
<evidence type="ECO:0000259" key="12">
    <source>
        <dbReference type="PROSITE" id="PS50991"/>
    </source>
</evidence>
<feature type="domain" description="Pyruvate carboxyltransferase" evidence="12">
    <location>
        <begin position="31"/>
        <end position="305"/>
    </location>
</feature>
<dbReference type="SUPFAM" id="SSF89000">
    <property type="entry name" value="post-HMGL domain-like"/>
    <property type="match status" value="1"/>
</dbReference>
<evidence type="ECO:0000256" key="4">
    <source>
        <dbReference type="ARBA" id="ARBA00012973"/>
    </source>
</evidence>
<dbReference type="InterPro" id="IPR036230">
    <property type="entry name" value="LeuA_allosteric_dom_sf"/>
</dbReference>
<protein>
    <recommendedName>
        <fullName evidence="4 10">2-isopropylmalate synthase</fullName>
        <ecNumber evidence="4 10">2.3.3.13</ecNumber>
    </recommendedName>
    <alternativeName>
        <fullName evidence="10">Alpha-IPM synthase</fullName>
    </alternativeName>
    <alternativeName>
        <fullName evidence="10">Alpha-isopropylmalate synthase</fullName>
    </alternativeName>
</protein>
<evidence type="ECO:0000256" key="8">
    <source>
        <dbReference type="ARBA" id="ARBA00022723"/>
    </source>
</evidence>
<feature type="region of interest" description="Disordered" evidence="11">
    <location>
        <begin position="464"/>
        <end position="487"/>
    </location>
</feature>
<dbReference type="InterPro" id="IPR013709">
    <property type="entry name" value="2-isopropylmalate_synth_dimer"/>
</dbReference>
<feature type="compositionally biased region" description="Polar residues" evidence="11">
    <location>
        <begin position="469"/>
        <end position="483"/>
    </location>
</feature>
<dbReference type="PROSITE" id="PS00816">
    <property type="entry name" value="AIPM_HOMOCIT_SYNTH_2"/>
    <property type="match status" value="1"/>
</dbReference>
<proteinExistence type="inferred from homology"/>
<evidence type="ECO:0000256" key="7">
    <source>
        <dbReference type="ARBA" id="ARBA00022679"/>
    </source>
</evidence>
<evidence type="ECO:0000313" key="13">
    <source>
        <dbReference type="EMBL" id="WHS67672.1"/>
    </source>
</evidence>
<dbReference type="SUPFAM" id="SSF51569">
    <property type="entry name" value="Aldolase"/>
    <property type="match status" value="1"/>
</dbReference>
<dbReference type="Gene3D" id="3.30.160.270">
    <property type="match status" value="1"/>
</dbReference>
<dbReference type="InterPro" id="IPR054692">
    <property type="entry name" value="LeuA-like_post-cat"/>
</dbReference>
<dbReference type="RefSeq" id="WP_283488699.1">
    <property type="nucleotide sequence ID" value="NZ_CP125947.1"/>
</dbReference>
<comment type="cofactor">
    <cofactor evidence="10">
        <name>Mg(2+)</name>
        <dbReference type="ChEBI" id="CHEBI:18420"/>
    </cofactor>
</comment>
<dbReference type="SUPFAM" id="SSF110921">
    <property type="entry name" value="2-isopropylmalate synthase LeuA, allosteric (dimerisation) domain"/>
    <property type="match status" value="1"/>
</dbReference>
<dbReference type="Pfam" id="PF08502">
    <property type="entry name" value="LeuA_dimer"/>
    <property type="match status" value="1"/>
</dbReference>
<dbReference type="Pfam" id="PF22615">
    <property type="entry name" value="IPMS_D2"/>
    <property type="match status" value="1"/>
</dbReference>
<keyword evidence="10" id="KW-0460">Magnesium</keyword>
<dbReference type="CDD" id="cd07942">
    <property type="entry name" value="DRE_TIM_LeuA"/>
    <property type="match status" value="1"/>
</dbReference>
<keyword evidence="9 10" id="KW-0100">Branched-chain amino acid biosynthesis</keyword>
<comment type="catalytic activity">
    <reaction evidence="1 10">
        <text>3-methyl-2-oxobutanoate + acetyl-CoA + H2O = (2S)-2-isopropylmalate + CoA + H(+)</text>
        <dbReference type="Rhea" id="RHEA:21524"/>
        <dbReference type="ChEBI" id="CHEBI:1178"/>
        <dbReference type="ChEBI" id="CHEBI:11851"/>
        <dbReference type="ChEBI" id="CHEBI:15377"/>
        <dbReference type="ChEBI" id="CHEBI:15378"/>
        <dbReference type="ChEBI" id="CHEBI:57287"/>
        <dbReference type="ChEBI" id="CHEBI:57288"/>
        <dbReference type="EC" id="2.3.3.13"/>
    </reaction>
</comment>
<evidence type="ECO:0000256" key="5">
    <source>
        <dbReference type="ARBA" id="ARBA00022430"/>
    </source>
</evidence>
<dbReference type="PROSITE" id="PS00815">
    <property type="entry name" value="AIPM_HOMOCIT_SYNTH_1"/>
    <property type="match status" value="1"/>
</dbReference>
<feature type="binding site" evidence="10">
    <location>
        <position position="244"/>
    </location>
    <ligand>
        <name>Mg(2+)</name>
        <dbReference type="ChEBI" id="CHEBI:18420"/>
    </ligand>
</feature>
<comment type="subcellular location">
    <subcellularLocation>
        <location evidence="10">Cytoplasm</location>
    </subcellularLocation>
</comment>
<comment type="pathway">
    <text evidence="2 10">Amino-acid biosynthesis; L-leucine biosynthesis; L-leucine from 3-methyl-2-oxobutanoate: step 1/4.</text>
</comment>
<evidence type="ECO:0000256" key="10">
    <source>
        <dbReference type="HAMAP-Rule" id="MF_00572"/>
    </source>
</evidence>
<dbReference type="InterPro" id="IPR005668">
    <property type="entry name" value="IPM_Synthase"/>
</dbReference>
<dbReference type="Gene3D" id="3.20.20.70">
    <property type="entry name" value="Aldolase class I"/>
    <property type="match status" value="1"/>
</dbReference>
<keyword evidence="14" id="KW-1185">Reference proteome</keyword>
<gene>
    <name evidence="10" type="primary">leuA</name>
    <name evidence="13" type="ORF">QMY55_11395</name>
</gene>
<evidence type="ECO:0000256" key="11">
    <source>
        <dbReference type="SAM" id="MobiDB-lite"/>
    </source>
</evidence>
<feature type="binding site" evidence="10">
    <location>
        <position position="280"/>
    </location>
    <ligand>
        <name>Mg(2+)</name>
        <dbReference type="ChEBI" id="CHEBI:18420"/>
    </ligand>
</feature>
<keyword evidence="8 10" id="KW-0479">Metal-binding</keyword>
<dbReference type="EMBL" id="CP125947">
    <property type="protein sequence ID" value="WHS67672.1"/>
    <property type="molecule type" value="Genomic_DNA"/>
</dbReference>
<keyword evidence="6 10" id="KW-0028">Amino-acid biosynthesis</keyword>
<dbReference type="Proteomes" id="UP001240697">
    <property type="component" value="Chromosome"/>
</dbReference>
<dbReference type="PANTHER" id="PTHR46911:SF1">
    <property type="entry name" value="2-ISOPROPYLMALATE SYNTHASE"/>
    <property type="match status" value="1"/>
</dbReference>
<reference evidence="13 14" key="1">
    <citation type="submission" date="2023-05" db="EMBL/GenBank/DDBJ databases">
        <authorList>
            <person name="Yin Y."/>
            <person name="Lu Z."/>
        </authorList>
    </citation>
    <scope>NUCLEOTIDE SEQUENCE [LARGE SCALE GENOMIC DNA]</scope>
    <source>
        <strain evidence="13 14">ZM22</strain>
    </source>
</reference>
<comment type="function">
    <text evidence="10">Catalyzes the condensation of the acetyl group of acetyl-CoA with 3-methyl-2-oxobutanoate (2-ketoisovalerate) to form 3-carboxy-3-hydroxy-4-methylpentanoate (2-isopropylmalate).</text>
</comment>
<dbReference type="InterPro" id="IPR039371">
    <property type="entry name" value="LeuA_N_DRE-TIM"/>
</dbReference>
<dbReference type="InterPro" id="IPR002034">
    <property type="entry name" value="AIPM/Hcit_synth_CS"/>
</dbReference>
<dbReference type="NCBIfam" id="NF002991">
    <property type="entry name" value="PRK03739.1"/>
    <property type="match status" value="1"/>
</dbReference>
<dbReference type="PANTHER" id="PTHR46911">
    <property type="match status" value="1"/>
</dbReference>